<organism evidence="1 2">
    <name type="scientific">Podospora pseudopauciseta</name>
    <dbReference type="NCBI Taxonomy" id="2093780"/>
    <lineage>
        <taxon>Eukaryota</taxon>
        <taxon>Fungi</taxon>
        <taxon>Dikarya</taxon>
        <taxon>Ascomycota</taxon>
        <taxon>Pezizomycotina</taxon>
        <taxon>Sordariomycetes</taxon>
        <taxon>Sordariomycetidae</taxon>
        <taxon>Sordariales</taxon>
        <taxon>Podosporaceae</taxon>
        <taxon>Podospora</taxon>
    </lineage>
</organism>
<dbReference type="GeneID" id="87934024"/>
<accession>A0ABR0HB66</accession>
<dbReference type="Proteomes" id="UP001326199">
    <property type="component" value="Unassembled WGS sequence"/>
</dbReference>
<keyword evidence="2" id="KW-1185">Reference proteome</keyword>
<reference evidence="1 2" key="1">
    <citation type="journal article" date="2023" name="bioRxiv">
        <title>High-quality genome assemblies of four members of thePodospora anserinaspecies complex.</title>
        <authorList>
            <person name="Ament-Velasquez S.L."/>
            <person name="Vogan A.A."/>
            <person name="Wallerman O."/>
            <person name="Hartmann F."/>
            <person name="Gautier V."/>
            <person name="Silar P."/>
            <person name="Giraud T."/>
            <person name="Johannesson H."/>
        </authorList>
    </citation>
    <scope>NUCLEOTIDE SEQUENCE [LARGE SCALE GENOMIC DNA]</scope>
    <source>
        <strain evidence="1 2">CBS 411.78</strain>
    </source>
</reference>
<proteinExistence type="predicted"/>
<evidence type="ECO:0000313" key="2">
    <source>
        <dbReference type="Proteomes" id="UP001326199"/>
    </source>
</evidence>
<sequence>MAIFTGSKSRAINSPRHLTLRHARRNVYKARKAKGLALLGEDDDGPDLLPGEERLNSFWAPSLVAGPQYIITSEQTVTAMNNDQPLLLLSQQTFSVDAPQFMLPEQSVYSVYPPSGYPEENRMLPHVVLSNPHLPWERIGSPSTEGNGDTRRRVPWLALFTFTQEELKLNPGDLKGLPNLPAG</sequence>
<comment type="caution">
    <text evidence="1">The sequence shown here is derived from an EMBL/GenBank/DDBJ whole genome shotgun (WGS) entry which is preliminary data.</text>
</comment>
<name>A0ABR0HB66_9PEZI</name>
<gene>
    <name evidence="1" type="ORF">QC763_511220</name>
</gene>
<evidence type="ECO:0000313" key="1">
    <source>
        <dbReference type="EMBL" id="KAK4665123.1"/>
    </source>
</evidence>
<dbReference type="RefSeq" id="XP_062765089.1">
    <property type="nucleotide sequence ID" value="XM_062913681.1"/>
</dbReference>
<dbReference type="EMBL" id="JAFFHB010000006">
    <property type="protein sequence ID" value="KAK4665123.1"/>
    <property type="molecule type" value="Genomic_DNA"/>
</dbReference>
<protein>
    <submittedName>
        <fullName evidence="1">Uncharacterized protein</fullName>
    </submittedName>
</protein>